<name>A0AAV5IX02_9ROSI</name>
<evidence type="ECO:0000313" key="2">
    <source>
        <dbReference type="Proteomes" id="UP001054252"/>
    </source>
</evidence>
<dbReference type="EMBL" id="BPVZ01000021">
    <property type="protein sequence ID" value="GKV04316.1"/>
    <property type="molecule type" value="Genomic_DNA"/>
</dbReference>
<protein>
    <submittedName>
        <fullName evidence="1">Uncharacterized protein</fullName>
    </submittedName>
</protein>
<comment type="caution">
    <text evidence="1">The sequence shown here is derived from an EMBL/GenBank/DDBJ whole genome shotgun (WGS) entry which is preliminary data.</text>
</comment>
<accession>A0AAV5IX02</accession>
<dbReference type="AlphaFoldDB" id="A0AAV5IX02"/>
<keyword evidence="2" id="KW-1185">Reference proteome</keyword>
<sequence length="61" mass="7303">MGVRDFYGTCMDLLNGKAFRSFRVVYSGEIVQRMFIFKKRCRKEEKGKLQIWMGGSRRRSF</sequence>
<evidence type="ECO:0000313" key="1">
    <source>
        <dbReference type="EMBL" id="GKV04316.1"/>
    </source>
</evidence>
<proteinExistence type="predicted"/>
<dbReference type="Proteomes" id="UP001054252">
    <property type="component" value="Unassembled WGS sequence"/>
</dbReference>
<organism evidence="1 2">
    <name type="scientific">Rubroshorea leprosula</name>
    <dbReference type="NCBI Taxonomy" id="152421"/>
    <lineage>
        <taxon>Eukaryota</taxon>
        <taxon>Viridiplantae</taxon>
        <taxon>Streptophyta</taxon>
        <taxon>Embryophyta</taxon>
        <taxon>Tracheophyta</taxon>
        <taxon>Spermatophyta</taxon>
        <taxon>Magnoliopsida</taxon>
        <taxon>eudicotyledons</taxon>
        <taxon>Gunneridae</taxon>
        <taxon>Pentapetalae</taxon>
        <taxon>rosids</taxon>
        <taxon>malvids</taxon>
        <taxon>Malvales</taxon>
        <taxon>Dipterocarpaceae</taxon>
        <taxon>Rubroshorea</taxon>
    </lineage>
</organism>
<gene>
    <name evidence="1" type="ORF">SLEP1_g16485</name>
</gene>
<reference evidence="1 2" key="1">
    <citation type="journal article" date="2021" name="Commun. Biol.">
        <title>The genome of Shorea leprosula (Dipterocarpaceae) highlights the ecological relevance of drought in aseasonal tropical rainforests.</title>
        <authorList>
            <person name="Ng K.K.S."/>
            <person name="Kobayashi M.J."/>
            <person name="Fawcett J.A."/>
            <person name="Hatakeyama M."/>
            <person name="Paape T."/>
            <person name="Ng C.H."/>
            <person name="Ang C.C."/>
            <person name="Tnah L.H."/>
            <person name="Lee C.T."/>
            <person name="Nishiyama T."/>
            <person name="Sese J."/>
            <person name="O'Brien M.J."/>
            <person name="Copetti D."/>
            <person name="Mohd Noor M.I."/>
            <person name="Ong R.C."/>
            <person name="Putra M."/>
            <person name="Sireger I.Z."/>
            <person name="Indrioko S."/>
            <person name="Kosugi Y."/>
            <person name="Izuno A."/>
            <person name="Isagi Y."/>
            <person name="Lee S.L."/>
            <person name="Shimizu K.K."/>
        </authorList>
    </citation>
    <scope>NUCLEOTIDE SEQUENCE [LARGE SCALE GENOMIC DNA]</scope>
    <source>
        <strain evidence="1">214</strain>
    </source>
</reference>